<evidence type="ECO:0000256" key="2">
    <source>
        <dbReference type="ARBA" id="ARBA00004752"/>
    </source>
</evidence>
<evidence type="ECO:0000313" key="17">
    <source>
        <dbReference type="EMBL" id="ELY79678.1"/>
    </source>
</evidence>
<dbReference type="PANTHER" id="PTHR43783">
    <property type="entry name" value="UDP-N-ACETYLGLUCOSAMINE 1-CARBOXYVINYLTRANSFERASE"/>
    <property type="match status" value="1"/>
</dbReference>
<evidence type="ECO:0000256" key="6">
    <source>
        <dbReference type="ARBA" id="ARBA00022960"/>
    </source>
</evidence>
<keyword evidence="3" id="KW-0963">Cytoplasm</keyword>
<comment type="catalytic activity">
    <reaction evidence="15">
        <text>phosphoenolpyruvate + UDP-N-acetyl-alpha-D-glucosamine = UDP-N-acetyl-3-O-(1-carboxyvinyl)-alpha-D-glucosamine + phosphate</text>
        <dbReference type="Rhea" id="RHEA:18681"/>
        <dbReference type="ChEBI" id="CHEBI:43474"/>
        <dbReference type="ChEBI" id="CHEBI:57705"/>
        <dbReference type="ChEBI" id="CHEBI:58702"/>
        <dbReference type="ChEBI" id="CHEBI:68483"/>
        <dbReference type="EC" id="2.5.1.7"/>
    </reaction>
</comment>
<dbReference type="GO" id="GO:0005737">
    <property type="term" value="C:cytoplasm"/>
    <property type="evidence" value="ECO:0007669"/>
    <property type="project" value="UniProtKB-SubCell"/>
</dbReference>
<comment type="caution">
    <text evidence="17">The sequence shown here is derived from an EMBL/GenBank/DDBJ whole genome shotgun (WGS) entry which is preliminary data.</text>
</comment>
<dbReference type="EMBL" id="AOII01000038">
    <property type="protein sequence ID" value="ELY79678.1"/>
    <property type="molecule type" value="Genomic_DNA"/>
</dbReference>
<keyword evidence="7" id="KW-0573">Peptidoglycan synthesis</keyword>
<dbReference type="Gene3D" id="3.65.10.10">
    <property type="entry name" value="Enolpyruvate transferase domain"/>
    <property type="match status" value="2"/>
</dbReference>
<organism evidence="17 18">
    <name type="scientific">Natrinema pallidum DSM 3751</name>
    <dbReference type="NCBI Taxonomy" id="1227495"/>
    <lineage>
        <taxon>Archaea</taxon>
        <taxon>Methanobacteriati</taxon>
        <taxon>Methanobacteriota</taxon>
        <taxon>Stenosarchaea group</taxon>
        <taxon>Halobacteria</taxon>
        <taxon>Halobacteriales</taxon>
        <taxon>Natrialbaceae</taxon>
        <taxon>Natrinema</taxon>
    </lineage>
</organism>
<evidence type="ECO:0000256" key="15">
    <source>
        <dbReference type="ARBA" id="ARBA00047527"/>
    </source>
</evidence>
<dbReference type="RefSeq" id="WP_006184765.1">
    <property type="nucleotide sequence ID" value="NZ_AOII01000038.1"/>
</dbReference>
<evidence type="ECO:0000256" key="8">
    <source>
        <dbReference type="ARBA" id="ARBA00023306"/>
    </source>
</evidence>
<dbReference type="Proteomes" id="UP000011618">
    <property type="component" value="Unassembled WGS sequence"/>
</dbReference>
<feature type="domain" description="Enolpyruvate transferase" evidence="16">
    <location>
        <begin position="8"/>
        <end position="405"/>
    </location>
</feature>
<proteinExistence type="inferred from homology"/>
<dbReference type="PATRIC" id="fig|1227495.3.peg.1203"/>
<dbReference type="GO" id="GO:0051301">
    <property type="term" value="P:cell division"/>
    <property type="evidence" value="ECO:0007669"/>
    <property type="project" value="UniProtKB-KW"/>
</dbReference>
<keyword evidence="6" id="KW-0133">Cell shape</keyword>
<dbReference type="AlphaFoldDB" id="L9Z3C6"/>
<dbReference type="GO" id="GO:0008360">
    <property type="term" value="P:regulation of cell shape"/>
    <property type="evidence" value="ECO:0007669"/>
    <property type="project" value="UniProtKB-KW"/>
</dbReference>
<name>L9Z3C6_9EURY</name>
<evidence type="ECO:0000256" key="4">
    <source>
        <dbReference type="ARBA" id="ARBA00022618"/>
    </source>
</evidence>
<evidence type="ECO:0000256" key="11">
    <source>
        <dbReference type="ARBA" id="ARBA00039108"/>
    </source>
</evidence>
<evidence type="ECO:0000313" key="18">
    <source>
        <dbReference type="Proteomes" id="UP000011618"/>
    </source>
</evidence>
<evidence type="ECO:0000259" key="16">
    <source>
        <dbReference type="Pfam" id="PF00275"/>
    </source>
</evidence>
<gene>
    <name evidence="17" type="ORF">C487_05988</name>
</gene>
<dbReference type="InterPro" id="IPR036968">
    <property type="entry name" value="Enolpyruvate_Tfrase_sf"/>
</dbReference>
<dbReference type="eggNOG" id="arCOG04134">
    <property type="taxonomic scope" value="Archaea"/>
</dbReference>
<evidence type="ECO:0000256" key="9">
    <source>
        <dbReference type="ARBA" id="ARBA00023316"/>
    </source>
</evidence>
<accession>L9Z3C6</accession>
<evidence type="ECO:0000256" key="14">
    <source>
        <dbReference type="ARBA" id="ARBA00042842"/>
    </source>
</evidence>
<evidence type="ECO:0000256" key="1">
    <source>
        <dbReference type="ARBA" id="ARBA00004496"/>
    </source>
</evidence>
<dbReference type="NCBIfam" id="NF006873">
    <property type="entry name" value="PRK09369.1"/>
    <property type="match status" value="1"/>
</dbReference>
<evidence type="ECO:0000256" key="10">
    <source>
        <dbReference type="ARBA" id="ARBA00038367"/>
    </source>
</evidence>
<comment type="similarity">
    <text evidence="10">Belongs to the EPSP synthase family. MurA subfamily.</text>
</comment>
<dbReference type="CDD" id="cd01555">
    <property type="entry name" value="UdpNAET"/>
    <property type="match status" value="1"/>
</dbReference>
<comment type="pathway">
    <text evidence="2">Cell wall biogenesis; peptidoglycan biosynthesis.</text>
</comment>
<sequence length="418" mass="45248">MKYTIEPSILNGEVDVSGAKNSYLRLLAASLLTDSKLTLHNSPTSILDGKIHLQMLEELGKDTQIVDSDTVVVDEAAGIKSELIWEERSIRNTLLILGALTTRTGKGSVPLPGGCSIGEGRPYDLHVYLLEQLGAEVRETDTQLIAEAPDGLVGNDIHLRIRSTGATENSILCGTLAEGKTTVWNPHIRPEIMDLISMLRKMGAKIKVFGQERIEIEGVESLDGCEHTVLPDNLEALTWLVGSAITNGDVQINNFPFDSLQVPLIFLRESGAKVFRNGDSAIVRNSTPYPLELSTGPYPSVNSDMQPILSVYGSMGDGTSKIVDLRFPGRYEYAEELGKMGLDYEVEDNVLVVDGHETGYSGTDVTATDLRAGAALSLAACVADGRTTITNAEEIERGYDNFVEKFSSLDGGISVQED</sequence>
<dbReference type="GO" id="GO:0071555">
    <property type="term" value="P:cell wall organization"/>
    <property type="evidence" value="ECO:0007669"/>
    <property type="project" value="UniProtKB-KW"/>
</dbReference>
<evidence type="ECO:0000256" key="3">
    <source>
        <dbReference type="ARBA" id="ARBA00022490"/>
    </source>
</evidence>
<evidence type="ECO:0000256" key="5">
    <source>
        <dbReference type="ARBA" id="ARBA00022679"/>
    </source>
</evidence>
<dbReference type="InterPro" id="IPR005750">
    <property type="entry name" value="UDP_GlcNAc_COvinyl_MurA"/>
</dbReference>
<comment type="subcellular location">
    <subcellularLocation>
        <location evidence="1">Cytoplasm</location>
    </subcellularLocation>
</comment>
<dbReference type="InterPro" id="IPR013792">
    <property type="entry name" value="RNA3'P_cycl/enolpyr_Trfase_a/b"/>
</dbReference>
<dbReference type="EC" id="2.5.1.7" evidence="11"/>
<dbReference type="PANTHER" id="PTHR43783:SF1">
    <property type="entry name" value="UDP-N-ACETYLGLUCOSAMINE 1-CARBOXYVINYLTRANSFERASE"/>
    <property type="match status" value="1"/>
</dbReference>
<dbReference type="InterPro" id="IPR001986">
    <property type="entry name" value="Enolpyruvate_Tfrase_dom"/>
</dbReference>
<protein>
    <recommendedName>
        <fullName evidence="12">UDP-N-acetylglucosamine 1-carboxyvinyltransferase</fullName>
        <ecNumber evidence="11">2.5.1.7</ecNumber>
    </recommendedName>
    <alternativeName>
        <fullName evidence="13">Enoylpyruvate transferase</fullName>
    </alternativeName>
    <alternativeName>
        <fullName evidence="14">UDP-N-acetylglucosamine enolpyruvyl transferase</fullName>
    </alternativeName>
</protein>
<keyword evidence="8" id="KW-0131">Cell cycle</keyword>
<keyword evidence="4" id="KW-0132">Cell division</keyword>
<dbReference type="SUPFAM" id="SSF55205">
    <property type="entry name" value="EPT/RTPC-like"/>
    <property type="match status" value="1"/>
</dbReference>
<dbReference type="Pfam" id="PF00275">
    <property type="entry name" value="EPSP_synthase"/>
    <property type="match status" value="1"/>
</dbReference>
<dbReference type="InterPro" id="IPR050068">
    <property type="entry name" value="MurA_subfamily"/>
</dbReference>
<keyword evidence="9" id="KW-0961">Cell wall biogenesis/degradation</keyword>
<evidence type="ECO:0000256" key="7">
    <source>
        <dbReference type="ARBA" id="ARBA00022984"/>
    </source>
</evidence>
<dbReference type="OrthoDB" id="135809at2157"/>
<dbReference type="GO" id="GO:0019277">
    <property type="term" value="P:UDP-N-acetylgalactosamine biosynthetic process"/>
    <property type="evidence" value="ECO:0007669"/>
    <property type="project" value="InterPro"/>
</dbReference>
<keyword evidence="5 17" id="KW-0808">Transferase</keyword>
<dbReference type="GO" id="GO:0008760">
    <property type="term" value="F:UDP-N-acetylglucosamine 1-carboxyvinyltransferase activity"/>
    <property type="evidence" value="ECO:0007669"/>
    <property type="project" value="UniProtKB-EC"/>
</dbReference>
<evidence type="ECO:0000256" key="12">
    <source>
        <dbReference type="ARBA" id="ARBA00039754"/>
    </source>
</evidence>
<reference evidence="17 18" key="1">
    <citation type="journal article" date="2014" name="PLoS Genet.">
        <title>Phylogenetically driven sequencing of extremely halophilic archaea reveals strategies for static and dynamic osmo-response.</title>
        <authorList>
            <person name="Becker E.A."/>
            <person name="Seitzer P.M."/>
            <person name="Tritt A."/>
            <person name="Larsen D."/>
            <person name="Krusor M."/>
            <person name="Yao A.I."/>
            <person name="Wu D."/>
            <person name="Madern D."/>
            <person name="Eisen J.A."/>
            <person name="Darling A.E."/>
            <person name="Facciotti M.T."/>
        </authorList>
    </citation>
    <scope>NUCLEOTIDE SEQUENCE [LARGE SCALE GENOMIC DNA]</scope>
    <source>
        <strain evidence="17 18">DSM 3751</strain>
    </source>
</reference>
<evidence type="ECO:0000256" key="13">
    <source>
        <dbReference type="ARBA" id="ARBA00042443"/>
    </source>
</evidence>